<dbReference type="Proteomes" id="UP000800036">
    <property type="component" value="Unassembled WGS sequence"/>
</dbReference>
<proteinExistence type="predicted"/>
<evidence type="ECO:0000313" key="2">
    <source>
        <dbReference type="Proteomes" id="UP000800036"/>
    </source>
</evidence>
<gene>
    <name evidence="1" type="ORF">BU23DRAFT_225455</name>
</gene>
<evidence type="ECO:0000313" key="1">
    <source>
        <dbReference type="EMBL" id="KAF1978480.1"/>
    </source>
</evidence>
<dbReference type="AlphaFoldDB" id="A0A6A5VPI5"/>
<accession>A0A6A5VPI5</accession>
<keyword evidence="2" id="KW-1185">Reference proteome</keyword>
<dbReference type="EMBL" id="ML976660">
    <property type="protein sequence ID" value="KAF1978480.1"/>
    <property type="molecule type" value="Genomic_DNA"/>
</dbReference>
<sequence length="141" mass="15746">MHFYPNPTPNRAAAVLPTPITCSVPSLGYTAPSACIPPHTPSPIQRQTVTIFPPSISPPLPTHWLAYHRQALRTYARMQDLRVSKMRKKPNYTMEFQSDDHATFTRYEVKTDAALSVRKLLGKETNKWAGSHPKCGKTACG</sequence>
<organism evidence="1 2">
    <name type="scientific">Bimuria novae-zelandiae CBS 107.79</name>
    <dbReference type="NCBI Taxonomy" id="1447943"/>
    <lineage>
        <taxon>Eukaryota</taxon>
        <taxon>Fungi</taxon>
        <taxon>Dikarya</taxon>
        <taxon>Ascomycota</taxon>
        <taxon>Pezizomycotina</taxon>
        <taxon>Dothideomycetes</taxon>
        <taxon>Pleosporomycetidae</taxon>
        <taxon>Pleosporales</taxon>
        <taxon>Massarineae</taxon>
        <taxon>Didymosphaeriaceae</taxon>
        <taxon>Bimuria</taxon>
    </lineage>
</organism>
<name>A0A6A5VPI5_9PLEO</name>
<reference evidence="1" key="1">
    <citation type="journal article" date="2020" name="Stud. Mycol.">
        <title>101 Dothideomycetes genomes: a test case for predicting lifestyles and emergence of pathogens.</title>
        <authorList>
            <person name="Haridas S."/>
            <person name="Albert R."/>
            <person name="Binder M."/>
            <person name="Bloem J."/>
            <person name="Labutti K."/>
            <person name="Salamov A."/>
            <person name="Andreopoulos B."/>
            <person name="Baker S."/>
            <person name="Barry K."/>
            <person name="Bills G."/>
            <person name="Bluhm B."/>
            <person name="Cannon C."/>
            <person name="Castanera R."/>
            <person name="Culley D."/>
            <person name="Daum C."/>
            <person name="Ezra D."/>
            <person name="Gonzalez J."/>
            <person name="Henrissat B."/>
            <person name="Kuo A."/>
            <person name="Liang C."/>
            <person name="Lipzen A."/>
            <person name="Lutzoni F."/>
            <person name="Magnuson J."/>
            <person name="Mondo S."/>
            <person name="Nolan M."/>
            <person name="Ohm R."/>
            <person name="Pangilinan J."/>
            <person name="Park H.-J."/>
            <person name="Ramirez L."/>
            <person name="Alfaro M."/>
            <person name="Sun H."/>
            <person name="Tritt A."/>
            <person name="Yoshinaga Y."/>
            <person name="Zwiers L.-H."/>
            <person name="Turgeon B."/>
            <person name="Goodwin S."/>
            <person name="Spatafora J."/>
            <person name="Crous P."/>
            <person name="Grigoriev I."/>
        </authorList>
    </citation>
    <scope>NUCLEOTIDE SEQUENCE</scope>
    <source>
        <strain evidence="1">CBS 107.79</strain>
    </source>
</reference>
<protein>
    <submittedName>
        <fullName evidence="1">Uncharacterized protein</fullName>
    </submittedName>
</protein>